<dbReference type="AlphaFoldDB" id="A0A5B9MF01"/>
<accession>A0A5B9MF01</accession>
<organism evidence="1 2">
    <name type="scientific">Stieleria maiorica</name>
    <dbReference type="NCBI Taxonomy" id="2795974"/>
    <lineage>
        <taxon>Bacteria</taxon>
        <taxon>Pseudomonadati</taxon>
        <taxon>Planctomycetota</taxon>
        <taxon>Planctomycetia</taxon>
        <taxon>Pirellulales</taxon>
        <taxon>Pirellulaceae</taxon>
        <taxon>Stieleria</taxon>
    </lineage>
</organism>
<dbReference type="Proteomes" id="UP000321353">
    <property type="component" value="Chromosome"/>
</dbReference>
<dbReference type="EMBL" id="CP036264">
    <property type="protein sequence ID" value="QEF99678.1"/>
    <property type="molecule type" value="Genomic_DNA"/>
</dbReference>
<proteinExistence type="predicted"/>
<dbReference type="RefSeq" id="WP_147869041.1">
    <property type="nucleotide sequence ID" value="NZ_CP036264.1"/>
</dbReference>
<keyword evidence="2" id="KW-1185">Reference proteome</keyword>
<sequence>MLGETLSPPEKEQLAELMRLDRFRLKMLYWDLPTPSIADLAGEYDAQLLDQGDPLGTFLTRTLFGSKGPWLGKAFRPISDTCGEGYNAFGTVEDRRALLPMDTSIDHSLVVPGDSFILDYRHRNWGPICWLRGEVRRVSESVFLGMGTFGPRRRNLHKFRRVIPFVMVHCDRPYLNLATQPPMKRAG</sequence>
<name>A0A5B9MF01_9BACT</name>
<evidence type="ECO:0000313" key="1">
    <source>
        <dbReference type="EMBL" id="QEF99678.1"/>
    </source>
</evidence>
<dbReference type="KEGG" id="smam:Mal15_37440"/>
<evidence type="ECO:0000313" key="2">
    <source>
        <dbReference type="Proteomes" id="UP000321353"/>
    </source>
</evidence>
<gene>
    <name evidence="1" type="ORF">Mal15_37440</name>
</gene>
<protein>
    <submittedName>
        <fullName evidence="1">Uncharacterized protein</fullName>
    </submittedName>
</protein>
<reference evidence="1 2" key="1">
    <citation type="submission" date="2019-02" db="EMBL/GenBank/DDBJ databases">
        <title>Planctomycetal bacteria perform biofilm scaping via a novel small molecule.</title>
        <authorList>
            <person name="Jeske O."/>
            <person name="Boedeker C."/>
            <person name="Wiegand S."/>
            <person name="Breitling P."/>
            <person name="Kallscheuer N."/>
            <person name="Jogler M."/>
            <person name="Rohde M."/>
            <person name="Petersen J."/>
            <person name="Medema M.H."/>
            <person name="Surup F."/>
            <person name="Jogler C."/>
        </authorList>
    </citation>
    <scope>NUCLEOTIDE SEQUENCE [LARGE SCALE GENOMIC DNA]</scope>
    <source>
        <strain evidence="1 2">Mal15</strain>
    </source>
</reference>